<dbReference type="EMBL" id="JBHRSS010000008">
    <property type="protein sequence ID" value="MFC3105301.1"/>
    <property type="molecule type" value="Genomic_DNA"/>
</dbReference>
<comment type="pathway">
    <text evidence="1">Carbohydrate degradation; glycolysis; D-glyceraldehyde 3-phosphate and glycerone phosphate from D-glucose: step 4/4.</text>
</comment>
<name>A0ABV7EUV8_9GAMM</name>
<dbReference type="Proteomes" id="UP001595462">
    <property type="component" value="Unassembled WGS sequence"/>
</dbReference>
<keyword evidence="8" id="KW-1185">Reference proteome</keyword>
<dbReference type="PANTHER" id="PTHR11627">
    <property type="entry name" value="FRUCTOSE-BISPHOSPHATE ALDOLASE"/>
    <property type="match status" value="1"/>
</dbReference>
<keyword evidence="4" id="KW-0324">Glycolysis</keyword>
<evidence type="ECO:0000256" key="5">
    <source>
        <dbReference type="ARBA" id="ARBA00023239"/>
    </source>
</evidence>
<evidence type="ECO:0000256" key="1">
    <source>
        <dbReference type="ARBA" id="ARBA00004714"/>
    </source>
</evidence>
<keyword evidence="5 7" id="KW-0456">Lyase</keyword>
<proteinExistence type="inferred from homology"/>
<organism evidence="7 8">
    <name type="scientific">Salinisphaera aquimarina</name>
    <dbReference type="NCBI Taxonomy" id="2094031"/>
    <lineage>
        <taxon>Bacteria</taxon>
        <taxon>Pseudomonadati</taxon>
        <taxon>Pseudomonadota</taxon>
        <taxon>Gammaproteobacteria</taxon>
        <taxon>Salinisphaerales</taxon>
        <taxon>Salinisphaeraceae</taxon>
        <taxon>Salinisphaera</taxon>
    </lineage>
</organism>
<evidence type="ECO:0000256" key="6">
    <source>
        <dbReference type="ARBA" id="ARBA00029799"/>
    </source>
</evidence>
<dbReference type="Gene3D" id="3.20.20.70">
    <property type="entry name" value="Aldolase class I"/>
    <property type="match status" value="1"/>
</dbReference>
<reference evidence="8" key="1">
    <citation type="journal article" date="2019" name="Int. J. Syst. Evol. Microbiol.">
        <title>The Global Catalogue of Microorganisms (GCM) 10K type strain sequencing project: providing services to taxonomists for standard genome sequencing and annotation.</title>
        <authorList>
            <consortium name="The Broad Institute Genomics Platform"/>
            <consortium name="The Broad Institute Genome Sequencing Center for Infectious Disease"/>
            <person name="Wu L."/>
            <person name="Ma J."/>
        </authorList>
    </citation>
    <scope>NUCLEOTIDE SEQUENCE [LARGE SCALE GENOMIC DNA]</scope>
    <source>
        <strain evidence="8">KCTC 52640</strain>
    </source>
</reference>
<evidence type="ECO:0000313" key="8">
    <source>
        <dbReference type="Proteomes" id="UP001595462"/>
    </source>
</evidence>
<protein>
    <recommendedName>
        <fullName evidence="3">fructose-bisphosphate aldolase</fullName>
        <ecNumber evidence="3">4.1.2.13</ecNumber>
    </recommendedName>
    <alternativeName>
        <fullName evidence="6">Fructose-bisphosphate aldolase class I</fullName>
    </alternativeName>
</protein>
<dbReference type="RefSeq" id="WP_380690860.1">
    <property type="nucleotide sequence ID" value="NZ_JBHRSS010000008.1"/>
</dbReference>
<comment type="caution">
    <text evidence="7">The sequence shown here is derived from an EMBL/GenBank/DDBJ whole genome shotgun (WGS) entry which is preliminary data.</text>
</comment>
<dbReference type="InterPro" id="IPR013785">
    <property type="entry name" value="Aldolase_TIM"/>
</dbReference>
<dbReference type="GO" id="GO:0004332">
    <property type="term" value="F:fructose-bisphosphate aldolase activity"/>
    <property type="evidence" value="ECO:0007669"/>
    <property type="project" value="UniProtKB-EC"/>
</dbReference>
<dbReference type="Pfam" id="PF00274">
    <property type="entry name" value="Glycolytic"/>
    <property type="match status" value="1"/>
</dbReference>
<dbReference type="InterPro" id="IPR000741">
    <property type="entry name" value="FBA_I"/>
</dbReference>
<accession>A0ABV7EUV8</accession>
<evidence type="ECO:0000256" key="4">
    <source>
        <dbReference type="ARBA" id="ARBA00023152"/>
    </source>
</evidence>
<comment type="similarity">
    <text evidence="2">Belongs to the class I fructose-bisphosphate aldolase family.</text>
</comment>
<sequence length="342" mass="36687">MNPSTLEDIAHTLLNDGKGLLAIDESTPTCGTRFADYGIDNSEDNRRDYRAMLLGTPDLGSCVSGAILYDETLRMKTADGTPFATMMTANGIVPGIKVDTGAKDLAGHPGEKITEGLDGLRERLAEYHDMGARFAKWRAVITIGNDIPTRGCYEANAHALARYAGLCQEAGIVPIVEPEVLLEGDHDIDRCYEVTLETLTQLFAELRAQRVHLPGLILKASMVLPGKNAAQQADVREVAAATLRCLYASVPAAVPGVAFLSGGQGNEDATAHLDAMNRLDAGKAPWKLTFSYARALQQPALDAWRGEKANVDAAQAALAHRARCNRAAALGEYDAEQEKQVA</sequence>
<gene>
    <name evidence="7" type="ORF">ACFOSU_15575</name>
</gene>
<dbReference type="NCBIfam" id="NF033379">
    <property type="entry name" value="FrucBisAld_I"/>
    <property type="match status" value="1"/>
</dbReference>
<evidence type="ECO:0000256" key="3">
    <source>
        <dbReference type="ARBA" id="ARBA00013068"/>
    </source>
</evidence>
<evidence type="ECO:0000313" key="7">
    <source>
        <dbReference type="EMBL" id="MFC3105301.1"/>
    </source>
</evidence>
<dbReference type="EC" id="4.1.2.13" evidence="3"/>
<dbReference type="SUPFAM" id="SSF51569">
    <property type="entry name" value="Aldolase"/>
    <property type="match status" value="1"/>
</dbReference>
<evidence type="ECO:0000256" key="2">
    <source>
        <dbReference type="ARBA" id="ARBA00010387"/>
    </source>
</evidence>